<keyword evidence="1" id="KW-0175">Coiled coil</keyword>
<dbReference type="RefSeq" id="WP_055451581.1">
    <property type="nucleotide sequence ID" value="NZ_CYHF01000011.1"/>
</dbReference>
<sequence length="110" mass="11913">MPATWMTAIGAALPYIESVAKLALPVFKQRKSDKEAAETQQRQIEELQTAVTHNAEHVRALAQQLQTTVTALEQAGVQLAAAQQRQQRWALAAFGLGVVALVLALVAVLR</sequence>
<name>A0A0K6IAH1_9BURK</name>
<protein>
    <submittedName>
        <fullName evidence="3">Uncharacterized protein</fullName>
    </submittedName>
</protein>
<evidence type="ECO:0000256" key="1">
    <source>
        <dbReference type="SAM" id="Coils"/>
    </source>
</evidence>
<feature type="transmembrane region" description="Helical" evidence="2">
    <location>
        <begin position="89"/>
        <end position="109"/>
    </location>
</feature>
<dbReference type="EMBL" id="CYHF01000011">
    <property type="protein sequence ID" value="CUB00038.1"/>
    <property type="molecule type" value="Genomic_DNA"/>
</dbReference>
<dbReference type="OrthoDB" id="8778928at2"/>
<keyword evidence="2" id="KW-0472">Membrane</keyword>
<evidence type="ECO:0000256" key="2">
    <source>
        <dbReference type="SAM" id="Phobius"/>
    </source>
</evidence>
<dbReference type="AlphaFoldDB" id="A0A0K6IAH1"/>
<keyword evidence="2" id="KW-0812">Transmembrane</keyword>
<evidence type="ECO:0000313" key="3">
    <source>
        <dbReference type="EMBL" id="CUB00038.1"/>
    </source>
</evidence>
<organism evidence="3 4">
    <name type="scientific">Thiomonas bhubaneswarensis</name>
    <dbReference type="NCBI Taxonomy" id="339866"/>
    <lineage>
        <taxon>Bacteria</taxon>
        <taxon>Pseudomonadati</taxon>
        <taxon>Pseudomonadota</taxon>
        <taxon>Betaproteobacteria</taxon>
        <taxon>Burkholderiales</taxon>
        <taxon>Thiomonas</taxon>
    </lineage>
</organism>
<keyword evidence="4" id="KW-1185">Reference proteome</keyword>
<keyword evidence="2" id="KW-1133">Transmembrane helix</keyword>
<proteinExistence type="predicted"/>
<accession>A0A0K6IAH1</accession>
<dbReference type="STRING" id="339866.GCA_001418255_02752"/>
<dbReference type="Proteomes" id="UP000183649">
    <property type="component" value="Unassembled WGS sequence"/>
</dbReference>
<feature type="coiled-coil region" evidence="1">
    <location>
        <begin position="30"/>
        <end position="75"/>
    </location>
</feature>
<reference evidence="4" key="1">
    <citation type="submission" date="2015-08" db="EMBL/GenBank/DDBJ databases">
        <authorList>
            <person name="Varghese N."/>
        </authorList>
    </citation>
    <scope>NUCLEOTIDE SEQUENCE [LARGE SCALE GENOMIC DNA]</scope>
    <source>
        <strain evidence="4">DSM 18181</strain>
    </source>
</reference>
<evidence type="ECO:0000313" key="4">
    <source>
        <dbReference type="Proteomes" id="UP000183649"/>
    </source>
</evidence>
<gene>
    <name evidence="3" type="ORF">Ga0061069_11130</name>
</gene>